<dbReference type="InterPro" id="IPR002495">
    <property type="entry name" value="Glyco_trans_8"/>
</dbReference>
<dbReference type="GO" id="GO:0016757">
    <property type="term" value="F:glycosyltransferase activity"/>
    <property type="evidence" value="ECO:0007669"/>
    <property type="project" value="UniProtKB-KW"/>
</dbReference>
<protein>
    <submittedName>
        <fullName evidence="4">Uncharacterized protein</fullName>
    </submittedName>
</protein>
<reference evidence="4 5" key="1">
    <citation type="journal article" date="2014" name="Genome Announc.">
        <title>The Genome of the Predominant Equine Lactobacillus Species, Lactobacillus equi, Is Reflective of Its Lifestyle Adaptations to an Herbivorous Host.</title>
        <authorList>
            <person name="O'Donnell M.M."/>
            <person name="Harris H.M."/>
            <person name="O'Toole P.W."/>
            <person name="Ross R.P."/>
        </authorList>
    </citation>
    <scope>NUCLEOTIDE SEQUENCE [LARGE SCALE GENOMIC DNA]</scope>
    <source>
        <strain evidence="4 5">DPC 6820</strain>
    </source>
</reference>
<evidence type="ECO:0000313" key="5">
    <source>
        <dbReference type="Proteomes" id="UP000018559"/>
    </source>
</evidence>
<dbReference type="RefSeq" id="WP_023858819.1">
    <property type="nucleotide sequence ID" value="NZ_AWWH01000030.1"/>
</dbReference>
<dbReference type="PANTHER" id="PTHR13778:SF47">
    <property type="entry name" value="LIPOPOLYSACCHARIDE 1,3-GALACTOSYLTRANSFERASE"/>
    <property type="match status" value="1"/>
</dbReference>
<dbReference type="InterPro" id="IPR029044">
    <property type="entry name" value="Nucleotide-diphossugar_trans"/>
</dbReference>
<keyword evidence="2" id="KW-0808">Transferase</keyword>
<dbReference type="InterPro" id="IPR050748">
    <property type="entry name" value="Glycosyltrans_8_dom-fam"/>
</dbReference>
<dbReference type="Pfam" id="PF01501">
    <property type="entry name" value="Glyco_transf_8"/>
    <property type="match status" value="1"/>
</dbReference>
<dbReference type="EMBL" id="AWWH01000030">
    <property type="protein sequence ID" value="ETA74972.1"/>
    <property type="molecule type" value="Genomic_DNA"/>
</dbReference>
<dbReference type="Gene3D" id="3.90.550.10">
    <property type="entry name" value="Spore Coat Polysaccharide Biosynthesis Protein SpsA, Chain A"/>
    <property type="match status" value="1"/>
</dbReference>
<evidence type="ECO:0000256" key="3">
    <source>
        <dbReference type="ARBA" id="ARBA00022723"/>
    </source>
</evidence>
<dbReference type="SUPFAM" id="SSF53448">
    <property type="entry name" value="Nucleotide-diphospho-sugar transferases"/>
    <property type="match status" value="1"/>
</dbReference>
<gene>
    <name evidence="4" type="ORF">LEQ_1958</name>
</gene>
<evidence type="ECO:0000256" key="1">
    <source>
        <dbReference type="ARBA" id="ARBA00022676"/>
    </source>
</evidence>
<accession>V7HYM0</accession>
<keyword evidence="3" id="KW-0479">Metal-binding</keyword>
<dbReference type="AlphaFoldDB" id="V7HYM0"/>
<dbReference type="GO" id="GO:0046872">
    <property type="term" value="F:metal ion binding"/>
    <property type="evidence" value="ECO:0007669"/>
    <property type="project" value="UniProtKB-KW"/>
</dbReference>
<dbReference type="Proteomes" id="UP000018559">
    <property type="component" value="Unassembled WGS sequence"/>
</dbReference>
<dbReference type="PATRIC" id="fig|1392007.3.peg.210"/>
<evidence type="ECO:0000313" key="4">
    <source>
        <dbReference type="EMBL" id="ETA74972.1"/>
    </source>
</evidence>
<evidence type="ECO:0000256" key="2">
    <source>
        <dbReference type="ARBA" id="ARBA00022679"/>
    </source>
</evidence>
<dbReference type="CDD" id="cd04194">
    <property type="entry name" value="GT8_A4GalT_like"/>
    <property type="match status" value="1"/>
</dbReference>
<comment type="caution">
    <text evidence="4">The sequence shown here is derived from an EMBL/GenBank/DDBJ whole genome shotgun (WGS) entry which is preliminary data.</text>
</comment>
<proteinExistence type="predicted"/>
<sequence>MEKNIVFCVDNRYVDQLDVAIKSLIAHNAQLNIYVVNTDIPAEYFMKYHNFLFGTTNRVIDWKISEAELKWDTSFKYITKISYARMLLPDLLPQDINRVLYLDCDVVVNANLDELFRIDLNGKSLGMALDWFGYKTMTNRYNSGVLLFDCDVWRQNNYVDGLKKETERRVAYIEHTDKEIRLDEQADDQHIFNAYFDYDSIYELAPEYNMAFGLETFKISQQAKEKFLPNKRKIIHFAGQNKPWTWMRNTNGRQEWWMYYEMSVRDALEMYQENQAQKQVLVFTLTENIRGIEQIAKQCPQVSFLIVAPTEVTFKVLRLNAHPNIFVKKVFIKENFNYDKVKAVLMLGEESNKVADQKFFNQRELPVLTYQDLALEGVEYAYQATSVDEMIAELNLRVEN</sequence>
<keyword evidence="1" id="KW-0328">Glycosyltransferase</keyword>
<dbReference type="PANTHER" id="PTHR13778">
    <property type="entry name" value="GLYCOSYLTRANSFERASE 8 DOMAIN-CONTAINING PROTEIN"/>
    <property type="match status" value="1"/>
</dbReference>
<organism evidence="4 5">
    <name type="scientific">Ligilactobacillus equi DPC 6820</name>
    <dbReference type="NCBI Taxonomy" id="1392007"/>
    <lineage>
        <taxon>Bacteria</taxon>
        <taxon>Bacillati</taxon>
        <taxon>Bacillota</taxon>
        <taxon>Bacilli</taxon>
        <taxon>Lactobacillales</taxon>
        <taxon>Lactobacillaceae</taxon>
        <taxon>Ligilactobacillus</taxon>
    </lineage>
</organism>
<keyword evidence="5" id="KW-1185">Reference proteome</keyword>
<name>V7HYM0_9LACO</name>